<evidence type="ECO:0000313" key="4">
    <source>
        <dbReference type="Proteomes" id="UP000523545"/>
    </source>
</evidence>
<accession>A0A7Y9X3Y0</accession>
<reference evidence="3 4" key="1">
    <citation type="submission" date="2020-07" db="EMBL/GenBank/DDBJ databases">
        <title>Sequencing the genomes of 1000 actinobacteria strains.</title>
        <authorList>
            <person name="Klenk H.-P."/>
        </authorList>
    </citation>
    <scope>NUCLEOTIDE SEQUENCE [LARGE SCALE GENOMIC DNA]</scope>
    <source>
        <strain evidence="3 4">DSM 45876</strain>
    </source>
</reference>
<feature type="compositionally biased region" description="Low complexity" evidence="1">
    <location>
        <begin position="268"/>
        <end position="319"/>
    </location>
</feature>
<proteinExistence type="predicted"/>
<keyword evidence="2" id="KW-0472">Membrane</keyword>
<keyword evidence="2" id="KW-0812">Transmembrane</keyword>
<dbReference type="EMBL" id="JACCHK010000001">
    <property type="protein sequence ID" value="NYH43942.1"/>
    <property type="molecule type" value="Genomic_DNA"/>
</dbReference>
<feature type="compositionally biased region" description="Low complexity" evidence="1">
    <location>
        <begin position="329"/>
        <end position="350"/>
    </location>
</feature>
<evidence type="ECO:0000313" key="3">
    <source>
        <dbReference type="EMBL" id="NYH43942.1"/>
    </source>
</evidence>
<feature type="region of interest" description="Disordered" evidence="1">
    <location>
        <begin position="268"/>
        <end position="406"/>
    </location>
</feature>
<organism evidence="3 4">
    <name type="scientific">Micromonospora jinlongensis</name>
    <dbReference type="NCBI Taxonomy" id="1287877"/>
    <lineage>
        <taxon>Bacteria</taxon>
        <taxon>Bacillati</taxon>
        <taxon>Actinomycetota</taxon>
        <taxon>Actinomycetes</taxon>
        <taxon>Micromonosporales</taxon>
        <taxon>Micromonosporaceae</taxon>
        <taxon>Micromonospora</taxon>
    </lineage>
</organism>
<feature type="compositionally biased region" description="Basic and acidic residues" evidence="1">
    <location>
        <begin position="187"/>
        <end position="203"/>
    </location>
</feature>
<sequence length="533" mass="55014">MTTANASHARPGGTAQAWQTFRRWQRSRPFWGGLFIALAGVAMFASTRMTINGLSFHSGATGLLSLLIPVILVTCALLLWLSPAQRLFYSVVAAVTTVYSLIGLNLGGFFVGLLLGIVGSALAFAWTPIRPAPAAAELSDTELPLAEQVDADQAEADRPGADQADADRPGADQADADRPGADQADADQGHAEQSGVERLDTERLAVVQADTADERVDRSAGGATDAGAPPEWPGRSADPRVFGVALLVLGLAAAGLATQPRAVQAAPTRPAAAACPTPSRSVTPSPSATTPTGTSTPTPSASPERDGNIITDILDGIGDLFTGGRSEKTAAPSATPTASASAKPTVTPTARPGSTACPSPKPGGSGKPGATTPDKPDKAEPGKPLPRIAADPSLPMVGQTPSKLTGSKVTMTGLRFDGTTELQTEKGSLKVLKFSMREAVTDDFLLVADGPDGRTQRYKTDQLTVRGNVAFYSTRFVGKLLGIKLTLTPDLPLPDGIPVTLPISITFTDPVMDLAYVASDTLTARPSLALTLG</sequence>
<name>A0A7Y9X3Y0_9ACTN</name>
<comment type="caution">
    <text evidence="3">The sequence shown here is derived from an EMBL/GenBank/DDBJ whole genome shotgun (WGS) entry which is preliminary data.</text>
</comment>
<dbReference type="AlphaFoldDB" id="A0A7Y9X3Y0"/>
<feature type="compositionally biased region" description="Basic and acidic residues" evidence="1">
    <location>
        <begin position="155"/>
        <end position="180"/>
    </location>
</feature>
<dbReference type="InterPro" id="IPR046096">
    <property type="entry name" value="DUF6114"/>
</dbReference>
<dbReference type="Pfam" id="PF19609">
    <property type="entry name" value="DUF6114"/>
    <property type="match status" value="1"/>
</dbReference>
<dbReference type="Proteomes" id="UP000523545">
    <property type="component" value="Unassembled WGS sequence"/>
</dbReference>
<gene>
    <name evidence="3" type="ORF">HNR22_003669</name>
</gene>
<keyword evidence="2" id="KW-1133">Transmembrane helix</keyword>
<evidence type="ECO:0000256" key="1">
    <source>
        <dbReference type="SAM" id="MobiDB-lite"/>
    </source>
</evidence>
<evidence type="ECO:0000256" key="2">
    <source>
        <dbReference type="SAM" id="Phobius"/>
    </source>
</evidence>
<feature type="region of interest" description="Disordered" evidence="1">
    <location>
        <begin position="152"/>
        <end position="235"/>
    </location>
</feature>
<dbReference type="RefSeq" id="WP_179781369.1">
    <property type="nucleotide sequence ID" value="NZ_JACCHK010000001.1"/>
</dbReference>
<feature type="transmembrane region" description="Helical" evidence="2">
    <location>
        <begin position="63"/>
        <end position="80"/>
    </location>
</feature>
<keyword evidence="4" id="KW-1185">Reference proteome</keyword>
<feature type="transmembrane region" description="Helical" evidence="2">
    <location>
        <begin position="30"/>
        <end position="51"/>
    </location>
</feature>
<protein>
    <submittedName>
        <fullName evidence="3">Uncharacterized protein</fullName>
    </submittedName>
</protein>
<feature type="transmembrane region" description="Helical" evidence="2">
    <location>
        <begin position="110"/>
        <end position="129"/>
    </location>
</feature>